<evidence type="ECO:0000313" key="4">
    <source>
        <dbReference type="Proteomes" id="UP001215087"/>
    </source>
</evidence>
<comment type="caution">
    <text evidence="3">The sequence shown here is derived from an EMBL/GenBank/DDBJ whole genome shotgun (WGS) entry which is preliminary data.</text>
</comment>
<dbReference type="SUPFAM" id="SSF141868">
    <property type="entry name" value="EAL domain-like"/>
    <property type="match status" value="1"/>
</dbReference>
<dbReference type="Pfam" id="PF00563">
    <property type="entry name" value="EAL"/>
    <property type="match status" value="1"/>
</dbReference>
<evidence type="ECO:0000256" key="1">
    <source>
        <dbReference type="SAM" id="Phobius"/>
    </source>
</evidence>
<dbReference type="InterPro" id="IPR001633">
    <property type="entry name" value="EAL_dom"/>
</dbReference>
<gene>
    <name evidence="3" type="ORF">PTZ04_16525</name>
</gene>
<keyword evidence="1" id="KW-0812">Transmembrane</keyword>
<dbReference type="SMART" id="SM00052">
    <property type="entry name" value="EAL"/>
    <property type="match status" value="1"/>
</dbReference>
<accession>A0ABT5USX0</accession>
<keyword evidence="1" id="KW-0472">Membrane</keyword>
<sequence>MVYEATILSSIITFILTSFAFYIRILKINKHKKRIKFGRPGKSLPKAKKSGAMTDRVSVVGACEKDKKMLVEEISKATMEAALKEGAFETFLQPKYELQNERIVGAEALVRWISGGKNFLYPDCFIPIFEKNGFIINLDLYMFEKVCKIIRSWREAGIEAVAVSVNFSKQHLLNEHFAQELGEIADAWKTPRNFLEIEITESMAMEDIGQMRRSFAALRKEGFSVALDDFGSGYSSLGFLKDMPIDTVKLDKTFFHKVENHQKFMTVIKHILLMAHELDLSVVAEGIETEAQINLLRQLDCDMVQGFYYDKPMRASAFEDKLRKQTKKIGVDYSAIHTVL</sequence>
<feature type="domain" description="EAL" evidence="2">
    <location>
        <begin position="72"/>
        <end position="326"/>
    </location>
</feature>
<proteinExistence type="predicted"/>
<evidence type="ECO:0000259" key="2">
    <source>
        <dbReference type="PROSITE" id="PS50883"/>
    </source>
</evidence>
<dbReference type="Proteomes" id="UP001215087">
    <property type="component" value="Unassembled WGS sequence"/>
</dbReference>
<name>A0ABT5USX0_EUBLI</name>
<dbReference type="PANTHER" id="PTHR33121">
    <property type="entry name" value="CYCLIC DI-GMP PHOSPHODIESTERASE PDEF"/>
    <property type="match status" value="1"/>
</dbReference>
<dbReference type="CDD" id="cd01948">
    <property type="entry name" value="EAL"/>
    <property type="match status" value="1"/>
</dbReference>
<dbReference type="PANTHER" id="PTHR33121:SF70">
    <property type="entry name" value="SIGNALING PROTEIN YKOW"/>
    <property type="match status" value="1"/>
</dbReference>
<dbReference type="InterPro" id="IPR035919">
    <property type="entry name" value="EAL_sf"/>
</dbReference>
<keyword evidence="1" id="KW-1133">Transmembrane helix</keyword>
<reference evidence="3 4" key="1">
    <citation type="submission" date="2023-02" db="EMBL/GenBank/DDBJ databases">
        <title>Comparative genome analysis of Eubacterium limosum species.</title>
        <authorList>
            <person name="Bak J.E."/>
        </authorList>
    </citation>
    <scope>NUCLEOTIDE SEQUENCE [LARGE SCALE GENOMIC DNA]</scope>
    <source>
        <strain evidence="3 4">KGMB01548</strain>
    </source>
</reference>
<dbReference type="InterPro" id="IPR050706">
    <property type="entry name" value="Cyclic-di-GMP_PDE-like"/>
</dbReference>
<organism evidence="3 4">
    <name type="scientific">Eubacterium limosum</name>
    <dbReference type="NCBI Taxonomy" id="1736"/>
    <lineage>
        <taxon>Bacteria</taxon>
        <taxon>Bacillati</taxon>
        <taxon>Bacillota</taxon>
        <taxon>Clostridia</taxon>
        <taxon>Eubacteriales</taxon>
        <taxon>Eubacteriaceae</taxon>
        <taxon>Eubacterium</taxon>
    </lineage>
</organism>
<evidence type="ECO:0000313" key="3">
    <source>
        <dbReference type="EMBL" id="MDE1471865.1"/>
    </source>
</evidence>
<dbReference type="PROSITE" id="PS50883">
    <property type="entry name" value="EAL"/>
    <property type="match status" value="1"/>
</dbReference>
<dbReference type="EMBL" id="JAQSVD010000010">
    <property type="protein sequence ID" value="MDE1471865.1"/>
    <property type="molecule type" value="Genomic_DNA"/>
</dbReference>
<protein>
    <submittedName>
        <fullName evidence="3">EAL domain-containing protein</fullName>
    </submittedName>
</protein>
<dbReference type="Gene3D" id="3.20.20.450">
    <property type="entry name" value="EAL domain"/>
    <property type="match status" value="1"/>
</dbReference>
<feature type="transmembrane region" description="Helical" evidence="1">
    <location>
        <begin position="6"/>
        <end position="26"/>
    </location>
</feature>
<dbReference type="RefSeq" id="WP_052237187.1">
    <property type="nucleotide sequence ID" value="NZ_CP019962.1"/>
</dbReference>
<keyword evidence="4" id="KW-1185">Reference proteome</keyword>